<dbReference type="InterPro" id="IPR006571">
    <property type="entry name" value="TLDc_dom"/>
</dbReference>
<dbReference type="GO" id="GO:0140849">
    <property type="term" value="F:ATP-dependent H2AZ histone chaperone activity"/>
    <property type="evidence" value="ECO:0007669"/>
    <property type="project" value="InterPro"/>
</dbReference>
<dbReference type="SMART" id="SM00584">
    <property type="entry name" value="TLDc"/>
    <property type="match status" value="1"/>
</dbReference>
<gene>
    <name evidence="3" type="ORF">B0A49_09199</name>
</gene>
<dbReference type="OrthoDB" id="5338195at2759"/>
<evidence type="ECO:0000313" key="3">
    <source>
        <dbReference type="EMBL" id="TKA64544.1"/>
    </source>
</evidence>
<feature type="region of interest" description="Disordered" evidence="1">
    <location>
        <begin position="690"/>
        <end position="716"/>
    </location>
</feature>
<dbReference type="Pfam" id="PF24707">
    <property type="entry name" value="Swc3"/>
    <property type="match status" value="1"/>
</dbReference>
<dbReference type="InterPro" id="IPR037651">
    <property type="entry name" value="Swc3"/>
</dbReference>
<accession>A0A4U0WMS8</accession>
<proteinExistence type="predicted"/>
<feature type="compositionally biased region" description="Basic and acidic residues" evidence="1">
    <location>
        <begin position="91"/>
        <end position="107"/>
    </location>
</feature>
<feature type="compositionally biased region" description="Low complexity" evidence="1">
    <location>
        <begin position="209"/>
        <end position="222"/>
    </location>
</feature>
<feature type="compositionally biased region" description="Basic and acidic residues" evidence="1">
    <location>
        <begin position="690"/>
        <end position="700"/>
    </location>
</feature>
<feature type="region of interest" description="Disordered" evidence="1">
    <location>
        <begin position="325"/>
        <end position="405"/>
    </location>
</feature>
<dbReference type="PANTHER" id="PTHR28108:SF1">
    <property type="entry name" value="SWR1-COMPLEX PROTEIN 3"/>
    <property type="match status" value="1"/>
</dbReference>
<dbReference type="Proteomes" id="UP000308768">
    <property type="component" value="Unassembled WGS sequence"/>
</dbReference>
<evidence type="ECO:0000256" key="1">
    <source>
        <dbReference type="SAM" id="MobiDB-lite"/>
    </source>
</evidence>
<dbReference type="EMBL" id="NAJN01001250">
    <property type="protein sequence ID" value="TKA64544.1"/>
    <property type="molecule type" value="Genomic_DNA"/>
</dbReference>
<feature type="domain" description="TLDc" evidence="2">
    <location>
        <begin position="893"/>
        <end position="1124"/>
    </location>
</feature>
<dbReference type="PANTHER" id="PTHR28108">
    <property type="entry name" value="SWR1-COMPLEX PROTEIN 3"/>
    <property type="match status" value="1"/>
</dbReference>
<feature type="region of interest" description="Disordered" evidence="1">
    <location>
        <begin position="1"/>
        <end position="70"/>
    </location>
</feature>
<feature type="compositionally biased region" description="Polar residues" evidence="1">
    <location>
        <begin position="340"/>
        <end position="372"/>
    </location>
</feature>
<keyword evidence="4" id="KW-1185">Reference proteome</keyword>
<feature type="compositionally biased region" description="Low complexity" evidence="1">
    <location>
        <begin position="246"/>
        <end position="259"/>
    </location>
</feature>
<feature type="region of interest" description="Disordered" evidence="1">
    <location>
        <begin position="89"/>
        <end position="130"/>
    </location>
</feature>
<dbReference type="Pfam" id="PF07534">
    <property type="entry name" value="TLD"/>
    <property type="match status" value="1"/>
</dbReference>
<dbReference type="STRING" id="331657.A0A4U0WMS8"/>
<feature type="compositionally biased region" description="Polar residues" evidence="1">
    <location>
        <begin position="534"/>
        <end position="543"/>
    </location>
</feature>
<comment type="caution">
    <text evidence="3">The sequence shown here is derived from an EMBL/GenBank/DDBJ whole genome shotgun (WGS) entry which is preliminary data.</text>
</comment>
<feature type="compositionally biased region" description="Polar residues" evidence="1">
    <location>
        <begin position="193"/>
        <end position="208"/>
    </location>
</feature>
<evidence type="ECO:0000259" key="2">
    <source>
        <dbReference type="PROSITE" id="PS51886"/>
    </source>
</evidence>
<name>A0A4U0WMS8_9PEZI</name>
<dbReference type="AlphaFoldDB" id="A0A4U0WMS8"/>
<dbReference type="PROSITE" id="PS51886">
    <property type="entry name" value="TLDC"/>
    <property type="match status" value="1"/>
</dbReference>
<dbReference type="GO" id="GO:0000812">
    <property type="term" value="C:Swr1 complex"/>
    <property type="evidence" value="ECO:0007669"/>
    <property type="project" value="InterPro"/>
</dbReference>
<feature type="compositionally biased region" description="Basic and acidic residues" evidence="1">
    <location>
        <begin position="1"/>
        <end position="16"/>
    </location>
</feature>
<evidence type="ECO:0000313" key="4">
    <source>
        <dbReference type="Proteomes" id="UP000308768"/>
    </source>
</evidence>
<feature type="region of interest" description="Disordered" evidence="1">
    <location>
        <begin position="162"/>
        <end position="268"/>
    </location>
</feature>
<feature type="compositionally biased region" description="Low complexity" evidence="1">
    <location>
        <begin position="21"/>
        <end position="40"/>
    </location>
</feature>
<organism evidence="3 4">
    <name type="scientific">Cryomyces minteri</name>
    <dbReference type="NCBI Taxonomy" id="331657"/>
    <lineage>
        <taxon>Eukaryota</taxon>
        <taxon>Fungi</taxon>
        <taxon>Dikarya</taxon>
        <taxon>Ascomycota</taxon>
        <taxon>Pezizomycotina</taxon>
        <taxon>Dothideomycetes</taxon>
        <taxon>Dothideomycetes incertae sedis</taxon>
        <taxon>Cryomyces</taxon>
    </lineage>
</organism>
<sequence length="1179" mass="126387">MAEKRKAGRPKNDPATKRKASTPATPAAGTPGPETAAPSAVKAPEGKPLPTVDEPQPVGLPEEKYRSISNSGVLEAALETSRNKWLTGEGIFERYWTKTSRKKDQPPKPDNNPPKNSMTAINPKEGSCRLTAGPHVFDITLYAIKDIQPQAYGQLPAQRPVLQYGAPPGYPKPNPPHHSSSYSPQYPAKILQATPQRQPNTGRTISPMQHSQTTHQTGQPQPHGNPPVASGTFRSNPTPAHGAMLPAPSSGAPRSASTSQQTTKPNSDPVIQMLAARAAEDPELKVLMKIVATGFAHQEQLKIFQRHIDELTAILGAQRNTLMKADVPSTNGTPGPAASGAQTNGNVRTNSPPSGPGNTPQAHSTLSSLSNGSRQIPTPPPSQSTQQFPPRSPQPDVRPIAVEFTSPGSNGDRFLFPRYSIIEYLDGGREVITSFLVVRKGSTAASGGYDPQLDYYEPITVRFSADDPRFLQPLAKAVLPQQVVREYMEDVMSKCTRAEYVHLAMRLPKDPRAELTVDVNGDGVTDKGVDGSGSREQSVSVGTPQEAAGSARKKSHKKKGATDGTPPEALSRRLAETFATKSYTSLELHDLKEVFRTRAERESGLRFWSEATLCRFLELPEVLGVGPVIHQMVTYLGAFPTSGSTAPPILTLEALLIAVTLLTGRWRKVLKAGGWERLVYESLAVHDRRASQSKAKDGRGTTEGAGSMSGGSEDGHQVIEGALRDDLNPLQDPNGDDLTLAAMRALGAASAPPHDSTTGIHRSIIPTDSLLKLIELLLLIAPLESQESLADYAAQLTDERASELRATAHHLLAAFGAETNPGITYHTFTAVISSGLPYLLDAFSPLFEHFVFADHTAPSSAAPAQSKTNPTQTATRPARAILPSSSPAASSSLILTPCALSHLSFFLKPHSTSLFSRLRPLYSGATHGFSMLSFETRVFNWQGPTILLVSGTSLPTHPSTSRERAFADSMPSSRLKSRLRDAAVSSGSKEQGVLFGAYVSTPWAATHKSCFGDADTTLFQLAPTHAVFRASPLAHDYVYFSRPPTSPAGLGFGSPPPGTGAKGRAMALGPVSLHLDDAFEFGVFTHLGEGGGSFRPIPNADGTAGHEDWQERFEIEGLEVWGVGGEEEAEAQRRAWAFEEREAERRRNINIGKGDVEADRELLRMAGLIGQGQSGGSMA</sequence>
<protein>
    <recommendedName>
        <fullName evidence="2">TLDc domain-containing protein</fullName>
    </recommendedName>
</protein>
<feature type="compositionally biased region" description="Low complexity" evidence="1">
    <location>
        <begin position="177"/>
        <end position="187"/>
    </location>
</feature>
<reference evidence="3 4" key="1">
    <citation type="submission" date="2017-03" db="EMBL/GenBank/DDBJ databases">
        <title>Genomes of endolithic fungi from Antarctica.</title>
        <authorList>
            <person name="Coleine C."/>
            <person name="Masonjones S."/>
            <person name="Stajich J.E."/>
        </authorList>
    </citation>
    <scope>NUCLEOTIDE SEQUENCE [LARGE SCALE GENOMIC DNA]</scope>
    <source>
        <strain evidence="3 4">CCFEE 5187</strain>
    </source>
</reference>
<dbReference type="InterPro" id="IPR057558">
    <property type="entry name" value="Swc3_dom"/>
</dbReference>
<feature type="region of interest" description="Disordered" evidence="1">
    <location>
        <begin position="516"/>
        <end position="570"/>
    </location>
</feature>